<dbReference type="InterPro" id="IPR021994">
    <property type="entry name" value="DUF3592"/>
</dbReference>
<feature type="transmembrane region" description="Helical" evidence="1">
    <location>
        <begin position="16"/>
        <end position="40"/>
    </location>
</feature>
<sequence>MDNNSYNEQKSSKNPAGIIIIAAAVVIFLVAVGGIIPFIMAKNLVGDAIRKDTTQYNVPITAVITENRVREADGGNSIADTKTGKVYTPVYEYEYRGKTYSVAGSVASSEKKYEVGQKVDVLISDANPGKMYDPEYNPTKIIDDFGHKISGTFILILVVPIIILAVLTAFVIIIILRASKKNKANNDEENDYDPNDDYRG</sequence>
<dbReference type="RefSeq" id="WP_177243916.1">
    <property type="nucleotide sequence ID" value="NZ_FPIP01000002.1"/>
</dbReference>
<evidence type="ECO:0000313" key="4">
    <source>
        <dbReference type="Proteomes" id="UP000183461"/>
    </source>
</evidence>
<dbReference type="Pfam" id="PF12158">
    <property type="entry name" value="DUF3592"/>
    <property type="match status" value="1"/>
</dbReference>
<feature type="transmembrane region" description="Helical" evidence="1">
    <location>
        <begin position="153"/>
        <end position="176"/>
    </location>
</feature>
<dbReference type="EMBL" id="FPIP01000002">
    <property type="protein sequence ID" value="SFW19922.1"/>
    <property type="molecule type" value="Genomic_DNA"/>
</dbReference>
<feature type="domain" description="DUF3592" evidence="2">
    <location>
        <begin position="62"/>
        <end position="130"/>
    </location>
</feature>
<dbReference type="AlphaFoldDB" id="A0A1K1M9S4"/>
<gene>
    <name evidence="3" type="ORF">SAMN02910280_0987</name>
</gene>
<keyword evidence="1" id="KW-0812">Transmembrane</keyword>
<organism evidence="3 4">
    <name type="scientific">Ruminococcus flavefaciens</name>
    <dbReference type="NCBI Taxonomy" id="1265"/>
    <lineage>
        <taxon>Bacteria</taxon>
        <taxon>Bacillati</taxon>
        <taxon>Bacillota</taxon>
        <taxon>Clostridia</taxon>
        <taxon>Eubacteriales</taxon>
        <taxon>Oscillospiraceae</taxon>
        <taxon>Ruminococcus</taxon>
    </lineage>
</organism>
<reference evidence="3 4" key="1">
    <citation type="submission" date="2016-11" db="EMBL/GenBank/DDBJ databases">
        <authorList>
            <person name="Jaros S."/>
            <person name="Januszkiewicz K."/>
            <person name="Wedrychowicz H."/>
        </authorList>
    </citation>
    <scope>NUCLEOTIDE SEQUENCE [LARGE SCALE GENOMIC DNA]</scope>
    <source>
        <strain evidence="3 4">YL228</strain>
    </source>
</reference>
<proteinExistence type="predicted"/>
<evidence type="ECO:0000256" key="1">
    <source>
        <dbReference type="SAM" id="Phobius"/>
    </source>
</evidence>
<evidence type="ECO:0000313" key="3">
    <source>
        <dbReference type="EMBL" id="SFW19922.1"/>
    </source>
</evidence>
<keyword evidence="1" id="KW-0472">Membrane</keyword>
<name>A0A1K1M9S4_RUMFL</name>
<dbReference type="Proteomes" id="UP000183461">
    <property type="component" value="Unassembled WGS sequence"/>
</dbReference>
<evidence type="ECO:0000259" key="2">
    <source>
        <dbReference type="Pfam" id="PF12158"/>
    </source>
</evidence>
<accession>A0A1K1M9S4</accession>
<protein>
    <recommendedName>
        <fullName evidence="2">DUF3592 domain-containing protein</fullName>
    </recommendedName>
</protein>
<keyword evidence="1" id="KW-1133">Transmembrane helix</keyword>